<dbReference type="InterPro" id="IPR029409">
    <property type="entry name" value="TMEM237"/>
</dbReference>
<dbReference type="Proteomes" id="UP000821866">
    <property type="component" value="Chromosome 9"/>
</dbReference>
<sequence>MHPRPQVKSSRVRAGFGHVGTVDEGSSQMHGQLQTQPPSSASVVTEAADEVLIKPGELSCKTKGTARLYVEAAPGHFKVTDRAGLENGTGQPNSERVLLRSRGNMTSLQHGWARLGHWAQGLLAGLELWQAVVTLQEGAELDPLVLSTLTYLLGTVALVSTLDRCDFAGTVVEEYRRRAL</sequence>
<accession>A0A9J6D6Y2</accession>
<evidence type="ECO:0000256" key="1">
    <source>
        <dbReference type="SAM" id="MobiDB-lite"/>
    </source>
</evidence>
<organism evidence="2 3">
    <name type="scientific">Rhipicephalus microplus</name>
    <name type="common">Cattle tick</name>
    <name type="synonym">Boophilus microplus</name>
    <dbReference type="NCBI Taxonomy" id="6941"/>
    <lineage>
        <taxon>Eukaryota</taxon>
        <taxon>Metazoa</taxon>
        <taxon>Ecdysozoa</taxon>
        <taxon>Arthropoda</taxon>
        <taxon>Chelicerata</taxon>
        <taxon>Arachnida</taxon>
        <taxon>Acari</taxon>
        <taxon>Parasitiformes</taxon>
        <taxon>Ixodida</taxon>
        <taxon>Ixodoidea</taxon>
        <taxon>Ixodidae</taxon>
        <taxon>Rhipicephalinae</taxon>
        <taxon>Rhipicephalus</taxon>
        <taxon>Boophilus</taxon>
    </lineage>
</organism>
<reference evidence="2" key="1">
    <citation type="journal article" date="2020" name="Cell">
        <title>Large-Scale Comparative Analyses of Tick Genomes Elucidate Their Genetic Diversity and Vector Capacities.</title>
        <authorList>
            <consortium name="Tick Genome and Microbiome Consortium (TIGMIC)"/>
            <person name="Jia N."/>
            <person name="Wang J."/>
            <person name="Shi W."/>
            <person name="Du L."/>
            <person name="Sun Y."/>
            <person name="Zhan W."/>
            <person name="Jiang J.F."/>
            <person name="Wang Q."/>
            <person name="Zhang B."/>
            <person name="Ji P."/>
            <person name="Bell-Sakyi L."/>
            <person name="Cui X.M."/>
            <person name="Yuan T.T."/>
            <person name="Jiang B.G."/>
            <person name="Yang W.F."/>
            <person name="Lam T.T."/>
            <person name="Chang Q.C."/>
            <person name="Ding S.J."/>
            <person name="Wang X.J."/>
            <person name="Zhu J.G."/>
            <person name="Ruan X.D."/>
            <person name="Zhao L."/>
            <person name="Wei J.T."/>
            <person name="Ye R.Z."/>
            <person name="Que T.C."/>
            <person name="Du C.H."/>
            <person name="Zhou Y.H."/>
            <person name="Cheng J.X."/>
            <person name="Dai P.F."/>
            <person name="Guo W.B."/>
            <person name="Han X.H."/>
            <person name="Huang E.J."/>
            <person name="Li L.F."/>
            <person name="Wei W."/>
            <person name="Gao Y.C."/>
            <person name="Liu J.Z."/>
            <person name="Shao H.Z."/>
            <person name="Wang X."/>
            <person name="Wang C.C."/>
            <person name="Yang T.C."/>
            <person name="Huo Q.B."/>
            <person name="Li W."/>
            <person name="Chen H.Y."/>
            <person name="Chen S.E."/>
            <person name="Zhou L.G."/>
            <person name="Ni X.B."/>
            <person name="Tian J.H."/>
            <person name="Sheng Y."/>
            <person name="Liu T."/>
            <person name="Pan Y.S."/>
            <person name="Xia L.Y."/>
            <person name="Li J."/>
            <person name="Zhao F."/>
            <person name="Cao W.C."/>
        </authorList>
    </citation>
    <scope>NUCLEOTIDE SEQUENCE</scope>
    <source>
        <strain evidence="2">Rmic-2018</strain>
    </source>
</reference>
<reference evidence="2" key="2">
    <citation type="submission" date="2021-09" db="EMBL/GenBank/DDBJ databases">
        <authorList>
            <person name="Jia N."/>
            <person name="Wang J."/>
            <person name="Shi W."/>
            <person name="Du L."/>
            <person name="Sun Y."/>
            <person name="Zhan W."/>
            <person name="Jiang J."/>
            <person name="Wang Q."/>
            <person name="Zhang B."/>
            <person name="Ji P."/>
            <person name="Sakyi L.B."/>
            <person name="Cui X."/>
            <person name="Yuan T."/>
            <person name="Jiang B."/>
            <person name="Yang W."/>
            <person name="Lam T.T.-Y."/>
            <person name="Chang Q."/>
            <person name="Ding S."/>
            <person name="Wang X."/>
            <person name="Zhu J."/>
            <person name="Ruan X."/>
            <person name="Zhao L."/>
            <person name="Wei J."/>
            <person name="Que T."/>
            <person name="Du C."/>
            <person name="Cheng J."/>
            <person name="Dai P."/>
            <person name="Han X."/>
            <person name="Huang E."/>
            <person name="Gao Y."/>
            <person name="Liu J."/>
            <person name="Shao H."/>
            <person name="Ye R."/>
            <person name="Li L."/>
            <person name="Wei W."/>
            <person name="Wang X."/>
            <person name="Wang C."/>
            <person name="Huo Q."/>
            <person name="Li W."/>
            <person name="Guo W."/>
            <person name="Chen H."/>
            <person name="Chen S."/>
            <person name="Zhou L."/>
            <person name="Zhou L."/>
            <person name="Ni X."/>
            <person name="Tian J."/>
            <person name="Zhou Y."/>
            <person name="Sheng Y."/>
            <person name="Liu T."/>
            <person name="Pan Y."/>
            <person name="Xia L."/>
            <person name="Li J."/>
            <person name="Zhao F."/>
            <person name="Cao W."/>
        </authorList>
    </citation>
    <scope>NUCLEOTIDE SEQUENCE</scope>
    <source>
        <strain evidence="2">Rmic-2018</strain>
        <tissue evidence="2">Larvae</tissue>
    </source>
</reference>
<protein>
    <submittedName>
        <fullName evidence="2">Uncharacterized protein</fullName>
    </submittedName>
</protein>
<gene>
    <name evidence="2" type="ORF">HPB51_019885</name>
</gene>
<name>A0A9J6D6Y2_RHIMP</name>
<dbReference type="Pfam" id="PF15383">
    <property type="entry name" value="TMEM237"/>
    <property type="match status" value="1"/>
</dbReference>
<feature type="compositionally biased region" description="Polar residues" evidence="1">
    <location>
        <begin position="24"/>
        <end position="40"/>
    </location>
</feature>
<feature type="region of interest" description="Disordered" evidence="1">
    <location>
        <begin position="1"/>
        <end position="40"/>
    </location>
</feature>
<dbReference type="EMBL" id="JABSTU010000011">
    <property type="protein sequence ID" value="KAH8009816.1"/>
    <property type="molecule type" value="Genomic_DNA"/>
</dbReference>
<dbReference type="AlphaFoldDB" id="A0A9J6D6Y2"/>
<evidence type="ECO:0000313" key="2">
    <source>
        <dbReference type="EMBL" id="KAH8009816.1"/>
    </source>
</evidence>
<evidence type="ECO:0000313" key="3">
    <source>
        <dbReference type="Proteomes" id="UP000821866"/>
    </source>
</evidence>
<keyword evidence="3" id="KW-1185">Reference proteome</keyword>
<comment type="caution">
    <text evidence="2">The sequence shown here is derived from an EMBL/GenBank/DDBJ whole genome shotgun (WGS) entry which is preliminary data.</text>
</comment>
<proteinExistence type="predicted"/>